<dbReference type="AlphaFoldDB" id="A0A2N9I1B0"/>
<dbReference type="Pfam" id="PF04827">
    <property type="entry name" value="Plant_tran"/>
    <property type="match status" value="2"/>
</dbReference>
<accession>A0A2N9I1B0</accession>
<dbReference type="EMBL" id="OIVN01004503">
    <property type="protein sequence ID" value="SPD17793.1"/>
    <property type="molecule type" value="Genomic_DNA"/>
</dbReference>
<gene>
    <name evidence="1" type="ORF">FSB_LOCUS45675</name>
</gene>
<dbReference type="PANTHER" id="PTHR47150:SF7">
    <property type="entry name" value="NUCLEASE"/>
    <property type="match status" value="1"/>
</dbReference>
<sequence length="257" mass="29260">MEHNYHLKPRDYQMREMEMALLESDTDDDVEDTFNSCNGRRKIEKRASINITPWFNCRPQGSGLLMLSGVAADSTDEYVRIGESTAVESLKKFVKAVVNIFSEEYLRSPNSNDIARLLAVNEKRGFPGMLGSIDCMHWKWKNCPTAWKEHSSVFTELAQGRAPPVNYSINGHDYTMGYYLADGIYPQWSTFVKTISAPVEAKKKHFARVQEACRKDVECAFGNTINGHSSKIFNCAWMAALKLWTCNAFMKQLSMIL</sequence>
<dbReference type="InterPro" id="IPR006912">
    <property type="entry name" value="Harbinger_derived_prot"/>
</dbReference>
<evidence type="ECO:0000313" key="1">
    <source>
        <dbReference type="EMBL" id="SPD17793.1"/>
    </source>
</evidence>
<dbReference type="PANTHER" id="PTHR47150">
    <property type="entry name" value="OS12G0169200 PROTEIN"/>
    <property type="match status" value="1"/>
</dbReference>
<name>A0A2N9I1B0_FAGSY</name>
<organism evidence="1">
    <name type="scientific">Fagus sylvatica</name>
    <name type="common">Beechnut</name>
    <dbReference type="NCBI Taxonomy" id="28930"/>
    <lineage>
        <taxon>Eukaryota</taxon>
        <taxon>Viridiplantae</taxon>
        <taxon>Streptophyta</taxon>
        <taxon>Embryophyta</taxon>
        <taxon>Tracheophyta</taxon>
        <taxon>Spermatophyta</taxon>
        <taxon>Magnoliopsida</taxon>
        <taxon>eudicotyledons</taxon>
        <taxon>Gunneridae</taxon>
        <taxon>Pentapetalae</taxon>
        <taxon>rosids</taxon>
        <taxon>fabids</taxon>
        <taxon>Fagales</taxon>
        <taxon>Fagaceae</taxon>
        <taxon>Fagus</taxon>
    </lineage>
</organism>
<protein>
    <submittedName>
        <fullName evidence="1">Uncharacterized protein</fullName>
    </submittedName>
</protein>
<proteinExistence type="predicted"/>
<reference evidence="1" key="1">
    <citation type="submission" date="2018-02" db="EMBL/GenBank/DDBJ databases">
        <authorList>
            <person name="Cohen D.B."/>
            <person name="Kent A.D."/>
        </authorList>
    </citation>
    <scope>NUCLEOTIDE SEQUENCE</scope>
</reference>